<evidence type="ECO:0000313" key="3">
    <source>
        <dbReference type="Proteomes" id="UP000775213"/>
    </source>
</evidence>
<keyword evidence="3" id="KW-1185">Reference proteome</keyword>
<organism evidence="2 3">
    <name type="scientific">Dendrobium chrysotoxum</name>
    <name type="common">Orchid</name>
    <dbReference type="NCBI Taxonomy" id="161865"/>
    <lineage>
        <taxon>Eukaryota</taxon>
        <taxon>Viridiplantae</taxon>
        <taxon>Streptophyta</taxon>
        <taxon>Embryophyta</taxon>
        <taxon>Tracheophyta</taxon>
        <taxon>Spermatophyta</taxon>
        <taxon>Magnoliopsida</taxon>
        <taxon>Liliopsida</taxon>
        <taxon>Asparagales</taxon>
        <taxon>Orchidaceae</taxon>
        <taxon>Epidendroideae</taxon>
        <taxon>Malaxideae</taxon>
        <taxon>Dendrobiinae</taxon>
        <taxon>Dendrobium</taxon>
    </lineage>
</organism>
<reference evidence="2 3" key="1">
    <citation type="journal article" date="2021" name="Hortic Res">
        <title>Chromosome-scale assembly of the Dendrobium chrysotoxum genome enhances the understanding of orchid evolution.</title>
        <authorList>
            <person name="Zhang Y."/>
            <person name="Zhang G.Q."/>
            <person name="Zhang D."/>
            <person name="Liu X.D."/>
            <person name="Xu X.Y."/>
            <person name="Sun W.H."/>
            <person name="Yu X."/>
            <person name="Zhu X."/>
            <person name="Wang Z.W."/>
            <person name="Zhao X."/>
            <person name="Zhong W.Y."/>
            <person name="Chen H."/>
            <person name="Yin W.L."/>
            <person name="Huang T."/>
            <person name="Niu S.C."/>
            <person name="Liu Z.J."/>
        </authorList>
    </citation>
    <scope>NUCLEOTIDE SEQUENCE [LARGE SCALE GENOMIC DNA]</scope>
    <source>
        <strain evidence="2">Lindl</strain>
    </source>
</reference>
<keyword evidence="1" id="KW-0812">Transmembrane</keyword>
<keyword evidence="1" id="KW-0472">Membrane</keyword>
<dbReference type="Proteomes" id="UP000775213">
    <property type="component" value="Unassembled WGS sequence"/>
</dbReference>
<name>A0AAV7HEJ2_DENCH</name>
<proteinExistence type="predicted"/>
<comment type="caution">
    <text evidence="2">The sequence shown here is derived from an EMBL/GenBank/DDBJ whole genome shotgun (WGS) entry which is preliminary data.</text>
</comment>
<sequence>MPTYYLKGEVTIKLRDLNIYLLLIRLFRAPHPWFFFSFCIFNFTFDHMKPKKTWLENIRNDLSLLDLNENLTFNMTQ</sequence>
<evidence type="ECO:0000313" key="2">
    <source>
        <dbReference type="EMBL" id="KAH0467411.1"/>
    </source>
</evidence>
<gene>
    <name evidence="2" type="ORF">IEQ34_004649</name>
</gene>
<protein>
    <submittedName>
        <fullName evidence="2">Uncharacterized protein</fullName>
    </submittedName>
</protein>
<feature type="transmembrane region" description="Helical" evidence="1">
    <location>
        <begin position="20"/>
        <end position="45"/>
    </location>
</feature>
<dbReference type="AlphaFoldDB" id="A0AAV7HEJ2"/>
<accession>A0AAV7HEJ2</accession>
<keyword evidence="1" id="KW-1133">Transmembrane helix</keyword>
<evidence type="ECO:0000256" key="1">
    <source>
        <dbReference type="SAM" id="Phobius"/>
    </source>
</evidence>
<dbReference type="EMBL" id="JAGFBR010000005">
    <property type="protein sequence ID" value="KAH0467411.1"/>
    <property type="molecule type" value="Genomic_DNA"/>
</dbReference>